<sequence>MKKVLVTGPNGFIGSALLKVLSEEGVEVIAVVKDINENITAIESLPNIKIVYCELSEIDKLSKIVTDRDIDTCIHLAWVGSFGDARTAYDLQLKNVKYALNLVDVLPKMNIKRFVGAGTLAERDVLNYHPTDGATPNAVSIYGIAKITANYMTKAECSKLGIEHVWCLLSNTYGVGNTTNNFVNMASRLMLENKRAAFTSGEQTYDFVYVTDTVRGIYHASAFGKANTSYYIGSNQARPLKEYIKIIRDTINPDIKLYLGEIPFNGIPLSKECYDTTKLVNDTGYKPTVTFEDGILNTINWLKLQ</sequence>
<dbReference type="RefSeq" id="WP_046147191.1">
    <property type="nucleotide sequence ID" value="NZ_KQ033913.1"/>
</dbReference>
<dbReference type="PANTHER" id="PTHR43000">
    <property type="entry name" value="DTDP-D-GLUCOSE 4,6-DEHYDRATASE-RELATED"/>
    <property type="match status" value="1"/>
</dbReference>
<dbReference type="Proteomes" id="UP000033047">
    <property type="component" value="Unassembled WGS sequence"/>
</dbReference>
<organism evidence="3 4">
    <name type="scientific">Parabacteroides goldsteinii DSM 19448 = WAL 12034</name>
    <dbReference type="NCBI Taxonomy" id="927665"/>
    <lineage>
        <taxon>Bacteria</taxon>
        <taxon>Pseudomonadati</taxon>
        <taxon>Bacteroidota</taxon>
        <taxon>Bacteroidia</taxon>
        <taxon>Bacteroidales</taxon>
        <taxon>Tannerellaceae</taxon>
        <taxon>Parabacteroides</taxon>
    </lineage>
</organism>
<dbReference type="Pfam" id="PF01370">
    <property type="entry name" value="Epimerase"/>
    <property type="match status" value="1"/>
</dbReference>
<comment type="similarity">
    <text evidence="1">Belongs to the NAD(P)-dependent epimerase/dehydratase family.</text>
</comment>
<dbReference type="InterPro" id="IPR036291">
    <property type="entry name" value="NAD(P)-bd_dom_sf"/>
</dbReference>
<evidence type="ECO:0000256" key="1">
    <source>
        <dbReference type="ARBA" id="ARBA00007637"/>
    </source>
</evidence>
<dbReference type="STRING" id="927665.HMPREF1535_03979"/>
<name>A0A0F5ITY5_9BACT</name>
<evidence type="ECO:0000259" key="2">
    <source>
        <dbReference type="Pfam" id="PF01370"/>
    </source>
</evidence>
<dbReference type="HOGENOM" id="CLU_007383_1_7_10"/>
<protein>
    <recommendedName>
        <fullName evidence="2">NAD-dependent epimerase/dehydratase domain-containing protein</fullName>
    </recommendedName>
</protein>
<evidence type="ECO:0000313" key="3">
    <source>
        <dbReference type="EMBL" id="KKB48750.1"/>
    </source>
</evidence>
<gene>
    <name evidence="3" type="ORF">HMPREF1535_03979</name>
</gene>
<dbReference type="InterPro" id="IPR001509">
    <property type="entry name" value="Epimerase_deHydtase"/>
</dbReference>
<comment type="caution">
    <text evidence="3">The sequence shown here is derived from an EMBL/GenBank/DDBJ whole genome shotgun (WGS) entry which is preliminary data.</text>
</comment>
<dbReference type="EMBL" id="AQHV01000021">
    <property type="protein sequence ID" value="KKB48750.1"/>
    <property type="molecule type" value="Genomic_DNA"/>
</dbReference>
<evidence type="ECO:0000313" key="4">
    <source>
        <dbReference type="Proteomes" id="UP000033047"/>
    </source>
</evidence>
<feature type="domain" description="NAD-dependent epimerase/dehydratase" evidence="2">
    <location>
        <begin position="4"/>
        <end position="233"/>
    </location>
</feature>
<dbReference type="Gene3D" id="3.40.50.720">
    <property type="entry name" value="NAD(P)-binding Rossmann-like Domain"/>
    <property type="match status" value="1"/>
</dbReference>
<reference evidence="3 4" key="1">
    <citation type="submission" date="2013-04" db="EMBL/GenBank/DDBJ databases">
        <title>The Genome Sequence of Parabacteroides goldsteinii DSM 19448.</title>
        <authorList>
            <consortium name="The Broad Institute Genomics Platform"/>
            <person name="Earl A."/>
            <person name="Ward D."/>
            <person name="Feldgarden M."/>
            <person name="Gevers D."/>
            <person name="Martens E."/>
            <person name="Sakamoto M."/>
            <person name="Benno Y."/>
            <person name="Song Y."/>
            <person name="Liu C."/>
            <person name="Lee J."/>
            <person name="Bolanos M."/>
            <person name="Vaisanen M.L."/>
            <person name="Finegold S.M."/>
            <person name="Walker B."/>
            <person name="Young S."/>
            <person name="Zeng Q."/>
            <person name="Gargeya S."/>
            <person name="Fitzgerald M."/>
            <person name="Haas B."/>
            <person name="Abouelleil A."/>
            <person name="Allen A.W."/>
            <person name="Alvarado L."/>
            <person name="Arachchi H.M."/>
            <person name="Berlin A.M."/>
            <person name="Chapman S.B."/>
            <person name="Gainer-Dewar J."/>
            <person name="Goldberg J."/>
            <person name="Griggs A."/>
            <person name="Gujja S."/>
            <person name="Hansen M."/>
            <person name="Howarth C."/>
            <person name="Imamovic A."/>
            <person name="Ireland A."/>
            <person name="Larimer J."/>
            <person name="McCowan C."/>
            <person name="Murphy C."/>
            <person name="Pearson M."/>
            <person name="Poon T.W."/>
            <person name="Priest M."/>
            <person name="Roberts A."/>
            <person name="Saif S."/>
            <person name="Shea T."/>
            <person name="Sisk P."/>
            <person name="Sykes S."/>
            <person name="Wortman J."/>
            <person name="Nusbaum C."/>
            <person name="Birren B."/>
        </authorList>
    </citation>
    <scope>NUCLEOTIDE SEQUENCE [LARGE SCALE GENOMIC DNA]</scope>
    <source>
        <strain evidence="3 4">DSM 19448</strain>
    </source>
</reference>
<proteinExistence type="inferred from homology"/>
<dbReference type="AlphaFoldDB" id="A0A0F5ITY5"/>
<dbReference type="SUPFAM" id="SSF51735">
    <property type="entry name" value="NAD(P)-binding Rossmann-fold domains"/>
    <property type="match status" value="1"/>
</dbReference>
<dbReference type="PATRIC" id="fig|927665.4.peg.4089"/>
<accession>A0A0F5ITY5</accession>